<dbReference type="InterPro" id="IPR032267">
    <property type="entry name" value="DUF4832"/>
</dbReference>
<evidence type="ECO:0000313" key="2">
    <source>
        <dbReference type="EMBL" id="RGS75095.1"/>
    </source>
</evidence>
<evidence type="ECO:0000313" key="10">
    <source>
        <dbReference type="Proteomes" id="UP000284242"/>
    </source>
</evidence>
<evidence type="ECO:0000313" key="11">
    <source>
        <dbReference type="Proteomes" id="UP000284644"/>
    </source>
</evidence>
<protein>
    <submittedName>
        <fullName evidence="2">DUF4832 domain-containing protein</fullName>
    </submittedName>
</protein>
<dbReference type="Proteomes" id="UP000265828">
    <property type="component" value="Unassembled WGS sequence"/>
</dbReference>
<evidence type="ECO:0000259" key="1">
    <source>
        <dbReference type="Pfam" id="PF16116"/>
    </source>
</evidence>
<evidence type="ECO:0000313" key="7">
    <source>
        <dbReference type="Proteomes" id="UP000265808"/>
    </source>
</evidence>
<dbReference type="AlphaFoldDB" id="A0A395ZX56"/>
<comment type="caution">
    <text evidence="2">The sequence shown here is derived from an EMBL/GenBank/DDBJ whole genome shotgun (WGS) entry which is preliminary data.</text>
</comment>
<feature type="domain" description="DUF4832" evidence="1">
    <location>
        <begin position="280"/>
        <end position="438"/>
    </location>
</feature>
<dbReference type="EMBL" id="QSHL01000006">
    <property type="protein sequence ID" value="RHC06232.1"/>
    <property type="molecule type" value="Genomic_DNA"/>
</dbReference>
<dbReference type="Pfam" id="PF16116">
    <property type="entry name" value="DUF4832"/>
    <property type="match status" value="1"/>
</dbReference>
<evidence type="ECO:0000313" key="5">
    <source>
        <dbReference type="EMBL" id="RHE13278.1"/>
    </source>
</evidence>
<dbReference type="Proteomes" id="UP000284242">
    <property type="component" value="Unassembled WGS sequence"/>
</dbReference>
<evidence type="ECO:0000313" key="8">
    <source>
        <dbReference type="Proteomes" id="UP000265828"/>
    </source>
</evidence>
<evidence type="ECO:0000313" key="9">
    <source>
        <dbReference type="Proteomes" id="UP000284024"/>
    </source>
</evidence>
<dbReference type="EMBL" id="QRVV01000011">
    <property type="protein sequence ID" value="RGS75095.1"/>
    <property type="molecule type" value="Genomic_DNA"/>
</dbReference>
<name>A0A395ZX56_9FIRM</name>
<organism evidence="2 10">
    <name type="scientific">Blautia obeum</name>
    <dbReference type="NCBI Taxonomy" id="40520"/>
    <lineage>
        <taxon>Bacteria</taxon>
        <taxon>Bacillati</taxon>
        <taxon>Bacillota</taxon>
        <taxon>Clostridia</taxon>
        <taxon>Lachnospirales</taxon>
        <taxon>Lachnospiraceae</taxon>
        <taxon>Blautia</taxon>
    </lineage>
</organism>
<dbReference type="Proteomes" id="UP000265808">
    <property type="component" value="Unassembled WGS sequence"/>
</dbReference>
<dbReference type="Proteomes" id="UP000284644">
    <property type="component" value="Unassembled WGS sequence"/>
</dbReference>
<dbReference type="EMBL" id="QRZI01000010">
    <property type="protein sequence ID" value="RGV62160.1"/>
    <property type="molecule type" value="Genomic_DNA"/>
</dbReference>
<evidence type="ECO:0000313" key="6">
    <source>
        <dbReference type="EMBL" id="RHH17020.1"/>
    </source>
</evidence>
<proteinExistence type="predicted"/>
<dbReference type="EMBL" id="QRJH01000007">
    <property type="protein sequence ID" value="RHH17020.1"/>
    <property type="molecule type" value="Genomic_DNA"/>
</dbReference>
<accession>A0A395ZX56</accession>
<reference evidence="7 8" key="1">
    <citation type="submission" date="2018-08" db="EMBL/GenBank/DDBJ databases">
        <title>A genome reference for cultivated species of the human gut microbiota.</title>
        <authorList>
            <person name="Zou Y."/>
            <person name="Xue W."/>
            <person name="Luo G."/>
        </authorList>
    </citation>
    <scope>NUCLEOTIDE SEQUENCE [LARGE SCALE GENOMIC DNA]</scope>
    <source>
        <strain evidence="3 8">AF14-23</strain>
        <strain evidence="2 10">AF21-24</strain>
        <strain evidence="6 9">AM18-2AC</strain>
        <strain evidence="5 11">AM29-25AC</strain>
        <strain evidence="4 7">AM37-4AC</strain>
    </source>
</reference>
<dbReference type="Gene3D" id="3.20.20.80">
    <property type="entry name" value="Glycosidases"/>
    <property type="match status" value="1"/>
</dbReference>
<evidence type="ECO:0000313" key="3">
    <source>
        <dbReference type="EMBL" id="RGV62160.1"/>
    </source>
</evidence>
<dbReference type="SUPFAM" id="SSF51445">
    <property type="entry name" value="(Trans)glycosidases"/>
    <property type="match status" value="1"/>
</dbReference>
<evidence type="ECO:0000313" key="4">
    <source>
        <dbReference type="EMBL" id="RHC06232.1"/>
    </source>
</evidence>
<dbReference type="InterPro" id="IPR017853">
    <property type="entry name" value="GH"/>
</dbReference>
<dbReference type="Proteomes" id="UP000284024">
    <property type="component" value="Unassembled WGS sequence"/>
</dbReference>
<gene>
    <name evidence="6" type="ORF">DW222_13405</name>
    <name evidence="5" type="ORF">DW767_07970</name>
    <name evidence="4" type="ORF">DW859_10330</name>
    <name evidence="3" type="ORF">DWW07_13845</name>
    <name evidence="2" type="ORF">DWX77_05920</name>
</gene>
<dbReference type="EMBL" id="QSJW01000004">
    <property type="protein sequence ID" value="RHE13278.1"/>
    <property type="molecule type" value="Genomic_DNA"/>
</dbReference>
<sequence length="457" mass="52332">MGNIMAKKRVIRCLIIILTIVLAAGVEMFWLSRRKTIKQYKESQAAFGNPLMGYVPSAWYNEVSEDISLLYMDITWAELEPEEGVYNWASIDEENQISRWRKEGKHLVLRFVCDIPSDEEHMDIPEWLYEKSGEAGRWYDGEDGKGFAPDYNNPTIISCHRKAVRAIGEHFGQDGLISYVELGSLGHWGEWHVNYSEGIQRIPREAVRDKYILPWTEAFPDAMILMRRPFASAEKYGFGLYNDMTGQPEATQSWLGWINNGGEYDQTGEKNVIVPMNDFWKTAPSGGEFTSSLSMEEMLDTNLSGTVEMLREAHTTFLGPKIPDENYVDGYKEVLKNMGYRLWISMAELKNTAKGSRLKLTWENSGVAPMYKEWPVYVYIEDESGKLVEKSRISIKISSLLPGEKATTLTALETERLNSLLEKGYRLSVGIEDPMTELPCVRFAMEALYQEGKNYLW</sequence>